<comment type="caution">
    <text evidence="1">The sequence shown here is derived from an EMBL/GenBank/DDBJ whole genome shotgun (WGS) entry which is preliminary data.</text>
</comment>
<protein>
    <submittedName>
        <fullName evidence="1">Uncharacterized protein</fullName>
    </submittedName>
</protein>
<dbReference type="Proteomes" id="UP001501470">
    <property type="component" value="Unassembled WGS sequence"/>
</dbReference>
<dbReference type="EMBL" id="BAAAQD010000015">
    <property type="protein sequence ID" value="GAA1539355.1"/>
    <property type="molecule type" value="Genomic_DNA"/>
</dbReference>
<keyword evidence="2" id="KW-1185">Reference proteome</keyword>
<proteinExistence type="predicted"/>
<organism evidence="1 2">
    <name type="scientific">Dactylosporangium maewongense</name>
    <dbReference type="NCBI Taxonomy" id="634393"/>
    <lineage>
        <taxon>Bacteria</taxon>
        <taxon>Bacillati</taxon>
        <taxon>Actinomycetota</taxon>
        <taxon>Actinomycetes</taxon>
        <taxon>Micromonosporales</taxon>
        <taxon>Micromonosporaceae</taxon>
        <taxon>Dactylosporangium</taxon>
    </lineage>
</organism>
<gene>
    <name evidence="1" type="ORF">GCM10009827_068280</name>
</gene>
<sequence>MTGWSTWAAPPVSVDLPPGWTVLRTADDDLDAQVTALLLAQLPDDAAPQLRAEVAEQWRQVARVSAAAGAVLAGFGAAADPGAGQLVSASVLVAPQRWYRSDPAETELQGPRDRLRSPAGAMERALRLVRAASPLGSLAEVVAEYTVTPPTGDAWTLVFRTPAVRHLEELVAVFDAVAASLRVAAPPPPPPDEDDGPAFS</sequence>
<name>A0ABP4MBJ5_9ACTN</name>
<accession>A0ABP4MBJ5</accession>
<evidence type="ECO:0000313" key="1">
    <source>
        <dbReference type="EMBL" id="GAA1539355.1"/>
    </source>
</evidence>
<reference evidence="2" key="1">
    <citation type="journal article" date="2019" name="Int. J. Syst. Evol. Microbiol.">
        <title>The Global Catalogue of Microorganisms (GCM) 10K type strain sequencing project: providing services to taxonomists for standard genome sequencing and annotation.</title>
        <authorList>
            <consortium name="The Broad Institute Genomics Platform"/>
            <consortium name="The Broad Institute Genome Sequencing Center for Infectious Disease"/>
            <person name="Wu L."/>
            <person name="Ma J."/>
        </authorList>
    </citation>
    <scope>NUCLEOTIDE SEQUENCE [LARGE SCALE GENOMIC DNA]</scope>
    <source>
        <strain evidence="2">JCM 15933</strain>
    </source>
</reference>
<evidence type="ECO:0000313" key="2">
    <source>
        <dbReference type="Proteomes" id="UP001501470"/>
    </source>
</evidence>
<dbReference type="RefSeq" id="WP_344506483.1">
    <property type="nucleotide sequence ID" value="NZ_BAAAQD010000015.1"/>
</dbReference>